<keyword evidence="4 7" id="KW-0812">Transmembrane</keyword>
<evidence type="ECO:0000313" key="9">
    <source>
        <dbReference type="Proteomes" id="UP000253782"/>
    </source>
</evidence>
<dbReference type="AlphaFoldDB" id="A0A369UHC8"/>
<sequence>MNAATFVSKKTNADTTSSNITLRDTAELGGRILLSSLFVLSGLSKLGAYAATMAYMSAMGVPSVLLPVVIATELFGGLAIAFGWKTRVAAFLLAGFSLVTALAFHANLADQIQMIMFMKNVSIAGAFLLLTVNGAGRISLDGKSR</sequence>
<evidence type="ECO:0000256" key="1">
    <source>
        <dbReference type="ARBA" id="ARBA00004651"/>
    </source>
</evidence>
<evidence type="ECO:0000256" key="5">
    <source>
        <dbReference type="ARBA" id="ARBA00022989"/>
    </source>
</evidence>
<reference evidence="8 9" key="1">
    <citation type="submission" date="2018-07" db="EMBL/GenBank/DDBJ databases">
        <title>Dyella tabacisoli L4-6T, whole genome shotgun sequence.</title>
        <authorList>
            <person name="Zhou X.-K."/>
            <person name="Li W.-J."/>
            <person name="Duan Y.-Q."/>
        </authorList>
    </citation>
    <scope>NUCLEOTIDE SEQUENCE [LARGE SCALE GENOMIC DNA]</scope>
    <source>
        <strain evidence="8 9">L4-6</strain>
    </source>
</reference>
<dbReference type="Proteomes" id="UP000253782">
    <property type="component" value="Unassembled WGS sequence"/>
</dbReference>
<evidence type="ECO:0000256" key="7">
    <source>
        <dbReference type="SAM" id="Phobius"/>
    </source>
</evidence>
<feature type="transmembrane region" description="Helical" evidence="7">
    <location>
        <begin position="121"/>
        <end position="140"/>
    </location>
</feature>
<evidence type="ECO:0000256" key="2">
    <source>
        <dbReference type="ARBA" id="ARBA00006679"/>
    </source>
</evidence>
<dbReference type="PANTHER" id="PTHR33452">
    <property type="entry name" value="OXIDOREDUCTASE CATD-RELATED"/>
    <property type="match status" value="1"/>
</dbReference>
<comment type="caution">
    <text evidence="8">The sequence shown here is derived from an EMBL/GenBank/DDBJ whole genome shotgun (WGS) entry which is preliminary data.</text>
</comment>
<dbReference type="InterPro" id="IPR051907">
    <property type="entry name" value="DoxX-like_oxidoreductase"/>
</dbReference>
<dbReference type="GO" id="GO:0005886">
    <property type="term" value="C:plasma membrane"/>
    <property type="evidence" value="ECO:0007669"/>
    <property type="project" value="UniProtKB-SubCell"/>
</dbReference>
<feature type="transmembrane region" description="Helical" evidence="7">
    <location>
        <begin position="64"/>
        <end position="84"/>
    </location>
</feature>
<dbReference type="Pfam" id="PF07681">
    <property type="entry name" value="DoxX"/>
    <property type="match status" value="1"/>
</dbReference>
<organism evidence="8 9">
    <name type="scientific">Dyella tabacisoli</name>
    <dbReference type="NCBI Taxonomy" id="2282381"/>
    <lineage>
        <taxon>Bacteria</taxon>
        <taxon>Pseudomonadati</taxon>
        <taxon>Pseudomonadota</taxon>
        <taxon>Gammaproteobacteria</taxon>
        <taxon>Lysobacterales</taxon>
        <taxon>Rhodanobacteraceae</taxon>
        <taxon>Dyella</taxon>
    </lineage>
</organism>
<keyword evidence="9" id="KW-1185">Reference proteome</keyword>
<feature type="transmembrane region" description="Helical" evidence="7">
    <location>
        <begin position="90"/>
        <end position="109"/>
    </location>
</feature>
<name>A0A369UHC8_9GAMM</name>
<keyword evidence="6 7" id="KW-0472">Membrane</keyword>
<evidence type="ECO:0000256" key="4">
    <source>
        <dbReference type="ARBA" id="ARBA00022692"/>
    </source>
</evidence>
<gene>
    <name evidence="8" type="ORF">DVJ77_18595</name>
</gene>
<protein>
    <submittedName>
        <fullName evidence="8">DoxX family protein</fullName>
    </submittedName>
</protein>
<accession>A0A369UHC8</accession>
<evidence type="ECO:0000256" key="3">
    <source>
        <dbReference type="ARBA" id="ARBA00022475"/>
    </source>
</evidence>
<evidence type="ECO:0000313" key="8">
    <source>
        <dbReference type="EMBL" id="RDD80154.1"/>
    </source>
</evidence>
<keyword evidence="5 7" id="KW-1133">Transmembrane helix</keyword>
<dbReference type="EMBL" id="QQAH01000020">
    <property type="protein sequence ID" value="RDD80154.1"/>
    <property type="molecule type" value="Genomic_DNA"/>
</dbReference>
<evidence type="ECO:0000256" key="6">
    <source>
        <dbReference type="ARBA" id="ARBA00023136"/>
    </source>
</evidence>
<dbReference type="OrthoDB" id="9792760at2"/>
<comment type="subcellular location">
    <subcellularLocation>
        <location evidence="1">Cell membrane</location>
        <topology evidence="1">Multi-pass membrane protein</topology>
    </subcellularLocation>
</comment>
<feature type="transmembrane region" description="Helical" evidence="7">
    <location>
        <begin position="32"/>
        <end position="52"/>
    </location>
</feature>
<dbReference type="PANTHER" id="PTHR33452:SF1">
    <property type="entry name" value="INNER MEMBRANE PROTEIN YPHA-RELATED"/>
    <property type="match status" value="1"/>
</dbReference>
<proteinExistence type="inferred from homology"/>
<keyword evidence="3" id="KW-1003">Cell membrane</keyword>
<dbReference type="RefSeq" id="WP_114847032.1">
    <property type="nucleotide sequence ID" value="NZ_JBHSPE010000010.1"/>
</dbReference>
<comment type="similarity">
    <text evidence="2">Belongs to the DoxX family.</text>
</comment>
<dbReference type="InterPro" id="IPR032808">
    <property type="entry name" value="DoxX"/>
</dbReference>